<keyword evidence="4" id="KW-1185">Reference proteome</keyword>
<dbReference type="Proteomes" id="UP000652761">
    <property type="component" value="Unassembled WGS sequence"/>
</dbReference>
<evidence type="ECO:0000259" key="2">
    <source>
        <dbReference type="Pfam" id="PF01425"/>
    </source>
</evidence>
<name>A0A843UMU2_COLES</name>
<protein>
    <recommendedName>
        <fullName evidence="2">Amidase domain-containing protein</fullName>
    </recommendedName>
</protein>
<dbReference type="SUPFAM" id="SSF75304">
    <property type="entry name" value="Amidase signature (AS) enzymes"/>
    <property type="match status" value="1"/>
</dbReference>
<evidence type="ECO:0000313" key="4">
    <source>
        <dbReference type="Proteomes" id="UP000652761"/>
    </source>
</evidence>
<organism evidence="3 4">
    <name type="scientific">Colocasia esculenta</name>
    <name type="common">Wild taro</name>
    <name type="synonym">Arum esculentum</name>
    <dbReference type="NCBI Taxonomy" id="4460"/>
    <lineage>
        <taxon>Eukaryota</taxon>
        <taxon>Viridiplantae</taxon>
        <taxon>Streptophyta</taxon>
        <taxon>Embryophyta</taxon>
        <taxon>Tracheophyta</taxon>
        <taxon>Spermatophyta</taxon>
        <taxon>Magnoliopsida</taxon>
        <taxon>Liliopsida</taxon>
        <taxon>Araceae</taxon>
        <taxon>Aroideae</taxon>
        <taxon>Colocasieae</taxon>
        <taxon>Colocasia</taxon>
    </lineage>
</organism>
<dbReference type="InterPro" id="IPR000120">
    <property type="entry name" value="Amidase"/>
</dbReference>
<dbReference type="PANTHER" id="PTHR11895:SF156">
    <property type="entry name" value="FATTY ACID AMIDE HYDROLASE"/>
    <property type="match status" value="1"/>
</dbReference>
<dbReference type="AlphaFoldDB" id="A0A843UMU2"/>
<dbReference type="GO" id="GO:0070291">
    <property type="term" value="P:N-acylethanolamine metabolic process"/>
    <property type="evidence" value="ECO:0007669"/>
    <property type="project" value="TreeGrafter"/>
</dbReference>
<proteinExistence type="inferred from homology"/>
<dbReference type="InterPro" id="IPR036928">
    <property type="entry name" value="AS_sf"/>
</dbReference>
<dbReference type="PROSITE" id="PS00571">
    <property type="entry name" value="AMIDASES"/>
    <property type="match status" value="1"/>
</dbReference>
<dbReference type="PANTHER" id="PTHR11895">
    <property type="entry name" value="TRANSAMIDASE"/>
    <property type="match status" value="1"/>
</dbReference>
<dbReference type="InterPro" id="IPR023631">
    <property type="entry name" value="Amidase_dom"/>
</dbReference>
<evidence type="ECO:0000256" key="1">
    <source>
        <dbReference type="ARBA" id="ARBA00009199"/>
    </source>
</evidence>
<evidence type="ECO:0000313" key="3">
    <source>
        <dbReference type="EMBL" id="MQL87572.1"/>
    </source>
</evidence>
<dbReference type="GO" id="GO:0047412">
    <property type="term" value="F:N-(long-chain-acyl)ethanolamine deacylase activity"/>
    <property type="evidence" value="ECO:0007669"/>
    <property type="project" value="TreeGrafter"/>
</dbReference>
<dbReference type="OrthoDB" id="421993at2759"/>
<accession>A0A843UMU2</accession>
<reference evidence="3" key="1">
    <citation type="submission" date="2017-07" db="EMBL/GenBank/DDBJ databases">
        <title>Taro Niue Genome Assembly and Annotation.</title>
        <authorList>
            <person name="Atibalentja N."/>
            <person name="Keating K."/>
            <person name="Fields C.J."/>
        </authorList>
    </citation>
    <scope>NUCLEOTIDE SEQUENCE</scope>
    <source>
        <strain evidence="3">Niue_2</strain>
        <tissue evidence="3">Leaf</tissue>
    </source>
</reference>
<feature type="domain" description="Amidase" evidence="2">
    <location>
        <begin position="172"/>
        <end position="442"/>
    </location>
</feature>
<dbReference type="GO" id="GO:0016020">
    <property type="term" value="C:membrane"/>
    <property type="evidence" value="ECO:0007669"/>
    <property type="project" value="TreeGrafter"/>
</dbReference>
<dbReference type="EMBL" id="NMUH01000988">
    <property type="protein sequence ID" value="MQL87572.1"/>
    <property type="molecule type" value="Genomic_DNA"/>
</dbReference>
<comment type="similarity">
    <text evidence="1">Belongs to the amidase family.</text>
</comment>
<dbReference type="Gene3D" id="3.90.1300.10">
    <property type="entry name" value="Amidase signature (AS) domain"/>
    <property type="match status" value="1"/>
</dbReference>
<sequence>MGGEKKKHAMTPVEEIDLSAVKYRPQVVKAPHLTGFALRFFVWLVEAPPFRSVILSVLKRQNGIPKMLEHTLIPEPPMFRPEFPPQAPEPGVLDVGEDKAPPARVASALGCLPTYDPSQHWSKEAGMPFLYWTIRDYAHAYRSNLATPSVVAERIVSVIEDFANREPSMPLLISFDAEEVRKQAAASTQRFLEEKPLSILDGIFMAIKDDVDCCPYPTRGGTTWLHKTRMVKGDAVCVSRLRSCGVIFIGKANMHELGMGVTGNNPNYGTVRNPHSVERYTGGSSSGPAAIVACGLCPAAIGTDGGGSIRIPSSLCGVVGLKTTFGRTDIKGSLCDGGTVEIVGPLAATVEDIMLVYSAMSGSSPADRNSLKPPSICLPNLASSDNVDISRTLKLGRYTEWFNDVYSPDISGKCEEVLNMLSTAYGCQSLEIVLPELEEMRNAHLVSIGSESLCSLNPEYKNGRCADLTLDCRTSFAVFQSFTAADYVAAQRLRYENELNDSHGMT</sequence>
<dbReference type="InterPro" id="IPR020556">
    <property type="entry name" value="Amidase_CS"/>
</dbReference>
<gene>
    <name evidence="3" type="ORF">Taro_020118</name>
</gene>
<comment type="caution">
    <text evidence="3">The sequence shown here is derived from an EMBL/GenBank/DDBJ whole genome shotgun (WGS) entry which is preliminary data.</text>
</comment>
<dbReference type="Pfam" id="PF01425">
    <property type="entry name" value="Amidase"/>
    <property type="match status" value="1"/>
</dbReference>